<evidence type="ECO:0000256" key="1">
    <source>
        <dbReference type="SAM" id="SignalP"/>
    </source>
</evidence>
<feature type="chain" id="PRO_5011660712" evidence="1">
    <location>
        <begin position="24"/>
        <end position="752"/>
    </location>
</feature>
<accession>A0A1G7HDZ1</accession>
<keyword evidence="4" id="KW-1185">Reference proteome</keyword>
<evidence type="ECO:0000313" key="3">
    <source>
        <dbReference type="EMBL" id="SDE98533.1"/>
    </source>
</evidence>
<dbReference type="AlphaFoldDB" id="A0A1G7HDZ1"/>
<dbReference type="EMBL" id="FNAV01000010">
    <property type="protein sequence ID" value="SDE98533.1"/>
    <property type="molecule type" value="Genomic_DNA"/>
</dbReference>
<feature type="domain" description="Tip attachment protein J" evidence="2">
    <location>
        <begin position="342"/>
        <end position="480"/>
    </location>
</feature>
<dbReference type="RefSeq" id="WP_089961236.1">
    <property type="nucleotide sequence ID" value="NZ_FNAV01000010.1"/>
</dbReference>
<dbReference type="OrthoDB" id="7822067at2"/>
<dbReference type="Pfam" id="PF13550">
    <property type="entry name" value="Phage-tail_3"/>
    <property type="match status" value="1"/>
</dbReference>
<dbReference type="InterPro" id="IPR032876">
    <property type="entry name" value="J_dom"/>
</dbReference>
<protein>
    <submittedName>
        <fullName evidence="3">Putative phage tail protein</fullName>
    </submittedName>
</protein>
<feature type="signal peptide" evidence="1">
    <location>
        <begin position="1"/>
        <end position="23"/>
    </location>
</feature>
<sequence>MRKWLLITTAMVAVSFVPSEAQAEPITAAIAAVAGWWTALGATTLGTLAQAAIQLGAGLLLTAATVRTPSQQDLKRELTLPTARPAKRWVYGHFATTGTPAPWRVKGSRLLGCILFNSRPSAGTNLTFTIDGRECVFAERVTGTELTDPGDWQNLFDFASEGELVKIKEKFPDWDANETQALFWLGLGDQAAPPAYFTDNYPEYFSATDAWRGQTVLWVSLSAGGSVSKRPKRWPNVPPQIELDMDWSMVWDPEDVAQDPDDPDTWTFSDNQARCLLDAVRFNPVRAYGPGQMVLSSFTDAVPLADEPVTRWHDSVDAGETVTEPRYRVAGVVDWTKGELLDLLQPLAAAGAGQLAVAGGQLSYIPGAYQAPVYTMTDILADSAVDFQRLASRREVPYALKGTWTAAERYYETAELEPRLVAGGSTSADDIEELALPLVPSGTQCQRIVKIEAGRRAAQKRLSCTLPPSAIALVPGSSLTGALASPFTRLNGGWQVEEANPGVWLQDGENGKVAFRVPVTLREYSAEIFDWDPETDEQEILSQDLSSDDVELGTVEGLGATTVELDSGGAVVLMVEFSFDAITDYVVDEYEVGWREEGETIFVPLPDIPDSAIETSTVVGQFGPVAFGKSYDLRVRAIGPSSEGLWSYALGIVAGLQVSGASASLGGPGELTVSGTAPDNGYYDGLRLYRAAVGEEFGDAIEVAEDDTTPAGSPFAITFPGLAQGPGAFWIVPYTTTGTDGTPSALGTFTIT</sequence>
<name>A0A1G7HDZ1_9RHOB</name>
<reference evidence="4" key="1">
    <citation type="submission" date="2016-10" db="EMBL/GenBank/DDBJ databases">
        <authorList>
            <person name="Varghese N."/>
            <person name="Submissions S."/>
        </authorList>
    </citation>
    <scope>NUCLEOTIDE SEQUENCE [LARGE SCALE GENOMIC DNA]</scope>
    <source>
        <strain evidence="4">DSM 10146</strain>
    </source>
</reference>
<evidence type="ECO:0000259" key="2">
    <source>
        <dbReference type="Pfam" id="PF13550"/>
    </source>
</evidence>
<dbReference type="STRING" id="282683.SAMN04488105_110239"/>
<keyword evidence="1" id="KW-0732">Signal</keyword>
<gene>
    <name evidence="3" type="ORF">SAMN04488105_110239</name>
</gene>
<dbReference type="Proteomes" id="UP000198994">
    <property type="component" value="Unassembled WGS sequence"/>
</dbReference>
<evidence type="ECO:0000313" key="4">
    <source>
        <dbReference type="Proteomes" id="UP000198994"/>
    </source>
</evidence>
<proteinExistence type="predicted"/>
<organism evidence="3 4">
    <name type="scientific">Salipiger thiooxidans</name>
    <dbReference type="NCBI Taxonomy" id="282683"/>
    <lineage>
        <taxon>Bacteria</taxon>
        <taxon>Pseudomonadati</taxon>
        <taxon>Pseudomonadota</taxon>
        <taxon>Alphaproteobacteria</taxon>
        <taxon>Rhodobacterales</taxon>
        <taxon>Roseobacteraceae</taxon>
        <taxon>Salipiger</taxon>
    </lineage>
</organism>